<dbReference type="Gene3D" id="3.30.479.30">
    <property type="entry name" value="Band 7 domain"/>
    <property type="match status" value="1"/>
</dbReference>
<organism evidence="3 4">
    <name type="scientific">Rhodanobacter panaciterrae</name>
    <dbReference type="NCBI Taxonomy" id="490572"/>
    <lineage>
        <taxon>Bacteria</taxon>
        <taxon>Pseudomonadati</taxon>
        <taxon>Pseudomonadota</taxon>
        <taxon>Gammaproteobacteria</taxon>
        <taxon>Lysobacterales</taxon>
        <taxon>Rhodanobacteraceae</taxon>
        <taxon>Rhodanobacter</taxon>
    </lineage>
</organism>
<dbReference type="InterPro" id="IPR001107">
    <property type="entry name" value="Band_7"/>
</dbReference>
<gene>
    <name evidence="3" type="ORF">GCM10008098_26330</name>
</gene>
<sequence>MLFFHTMMTLLTLLLLLPVVLIASAVKVVPVGQVYSLYRRGKPVRLLQAGMHLVLPLLDRVAHKINLAGQTLRFEQPLADAHDVRGTVYWQVLEPERADAVFEQVDQLIRRGAQEALRDEPATDHADRRDLSARVKQSLNSALRERGMMVTRVELDVA</sequence>
<accession>A0ABQ3A3V4</accession>
<dbReference type="Proteomes" id="UP000621898">
    <property type="component" value="Unassembled WGS sequence"/>
</dbReference>
<dbReference type="Pfam" id="PF01145">
    <property type="entry name" value="Band_7"/>
    <property type="match status" value="1"/>
</dbReference>
<dbReference type="InterPro" id="IPR036013">
    <property type="entry name" value="Band_7/SPFH_dom_sf"/>
</dbReference>
<dbReference type="SMART" id="SM00244">
    <property type="entry name" value="PHB"/>
    <property type="match status" value="1"/>
</dbReference>
<reference evidence="4" key="1">
    <citation type="journal article" date="2019" name="Int. J. Syst. Evol. Microbiol.">
        <title>The Global Catalogue of Microorganisms (GCM) 10K type strain sequencing project: providing services to taxonomists for standard genome sequencing and annotation.</title>
        <authorList>
            <consortium name="The Broad Institute Genomics Platform"/>
            <consortium name="The Broad Institute Genome Sequencing Center for Infectious Disease"/>
            <person name="Wu L."/>
            <person name="Ma J."/>
        </authorList>
    </citation>
    <scope>NUCLEOTIDE SEQUENCE [LARGE SCALE GENOMIC DNA]</scope>
    <source>
        <strain evidence="4">KCTC 22232</strain>
    </source>
</reference>
<proteinExistence type="predicted"/>
<feature type="domain" description="Band 7" evidence="2">
    <location>
        <begin position="24"/>
        <end position="158"/>
    </location>
</feature>
<dbReference type="SUPFAM" id="SSF117892">
    <property type="entry name" value="Band 7/SPFH domain"/>
    <property type="match status" value="1"/>
</dbReference>
<protein>
    <recommendedName>
        <fullName evidence="2">Band 7 domain-containing protein</fullName>
    </recommendedName>
</protein>
<comment type="subcellular location">
    <subcellularLocation>
        <location evidence="1">Membrane</location>
        <topology evidence="1">Single-pass membrane protein</topology>
    </subcellularLocation>
</comment>
<name>A0ABQ3A3V4_9GAMM</name>
<evidence type="ECO:0000256" key="1">
    <source>
        <dbReference type="ARBA" id="ARBA00004167"/>
    </source>
</evidence>
<dbReference type="EMBL" id="BMXT01000002">
    <property type="protein sequence ID" value="GGY31224.1"/>
    <property type="molecule type" value="Genomic_DNA"/>
</dbReference>
<evidence type="ECO:0000259" key="2">
    <source>
        <dbReference type="SMART" id="SM00244"/>
    </source>
</evidence>
<keyword evidence="4" id="KW-1185">Reference proteome</keyword>
<evidence type="ECO:0000313" key="4">
    <source>
        <dbReference type="Proteomes" id="UP000621898"/>
    </source>
</evidence>
<comment type="caution">
    <text evidence="3">The sequence shown here is derived from an EMBL/GenBank/DDBJ whole genome shotgun (WGS) entry which is preliminary data.</text>
</comment>
<evidence type="ECO:0000313" key="3">
    <source>
        <dbReference type="EMBL" id="GGY31224.1"/>
    </source>
</evidence>